<evidence type="ECO:0008006" key="4">
    <source>
        <dbReference type="Google" id="ProtNLM"/>
    </source>
</evidence>
<proteinExistence type="predicted"/>
<dbReference type="GO" id="GO:0003723">
    <property type="term" value="F:RNA binding"/>
    <property type="evidence" value="ECO:0007669"/>
    <property type="project" value="UniProtKB-KW"/>
</dbReference>
<dbReference type="InterPro" id="IPR036986">
    <property type="entry name" value="S4_RNA-bd_sf"/>
</dbReference>
<keyword evidence="2" id="KW-0496">Mitochondrion</keyword>
<geneLocation type="mitochondrion" evidence="2"/>
<dbReference type="GeneID" id="20531117"/>
<keyword evidence="1" id="KW-0694">RNA-binding</keyword>
<dbReference type="SUPFAM" id="SSF55174">
    <property type="entry name" value="Alpha-L RNA-binding motif"/>
    <property type="match status" value="1"/>
</dbReference>
<protein>
    <recommendedName>
        <fullName evidence="4">Ribosomal protein S4</fullName>
    </recommendedName>
</protein>
<evidence type="ECO:0000313" key="3">
    <source>
        <dbReference type="Proteomes" id="UP000030693"/>
    </source>
</evidence>
<dbReference type="PROSITE" id="PS50889">
    <property type="entry name" value="S4"/>
    <property type="match status" value="1"/>
</dbReference>
<reference evidence="2" key="1">
    <citation type="submission" date="2013-04" db="EMBL/GenBank/DDBJ databases">
        <title>The Genome Sequence of Fonticula alba ATCC 38817.</title>
        <authorList>
            <consortium name="The Broad Institute Genomics Platform"/>
            <person name="Russ C."/>
            <person name="Cuomo C."/>
            <person name="Burger G."/>
            <person name="Gray M.W."/>
            <person name="Holland P.W.H."/>
            <person name="King N."/>
            <person name="Lang F.B.F."/>
            <person name="Roger A.J."/>
            <person name="Ruiz-Trillo I."/>
            <person name="Brown M."/>
            <person name="Walker B."/>
            <person name="Young S."/>
            <person name="Zeng Q."/>
            <person name="Gargeya S."/>
            <person name="Fitzgerald M."/>
            <person name="Haas B."/>
            <person name="Abouelleil A."/>
            <person name="Allen A.W."/>
            <person name="Alvarado L."/>
            <person name="Arachchi H.M."/>
            <person name="Berlin A.M."/>
            <person name="Chapman S.B."/>
            <person name="Gainer-Dewar J."/>
            <person name="Goldberg J."/>
            <person name="Griggs A."/>
            <person name="Gujja S."/>
            <person name="Hansen M."/>
            <person name="Howarth C."/>
            <person name="Imamovic A."/>
            <person name="Ireland A."/>
            <person name="Larimer J."/>
            <person name="McCowan C."/>
            <person name="Murphy C."/>
            <person name="Pearson M."/>
            <person name="Poon T.W."/>
            <person name="Priest M."/>
            <person name="Roberts A."/>
            <person name="Saif S."/>
            <person name="Shea T."/>
            <person name="Sisk P."/>
            <person name="Sykes S."/>
            <person name="Wortman J."/>
            <person name="Nusbaum C."/>
            <person name="Birren B."/>
        </authorList>
    </citation>
    <scope>NUCLEOTIDE SEQUENCE [LARGE SCALE GENOMIC DNA]</scope>
    <source>
        <strain evidence="2">ATCC 38817</strain>
    </source>
</reference>
<gene>
    <name evidence="2" type="ORF">H696_09000</name>
</gene>
<evidence type="ECO:0000313" key="2">
    <source>
        <dbReference type="EMBL" id="KCV67183.1"/>
    </source>
</evidence>
<evidence type="ECO:0000256" key="1">
    <source>
        <dbReference type="PROSITE-ProRule" id="PRU00182"/>
    </source>
</evidence>
<dbReference type="RefSeq" id="XP_009498406.1">
    <property type="nucleotide sequence ID" value="NW_009243181.1"/>
</dbReference>
<organism evidence="2">
    <name type="scientific">Fonticula alba</name>
    <name type="common">Slime mold</name>
    <dbReference type="NCBI Taxonomy" id="691883"/>
    <lineage>
        <taxon>Eukaryota</taxon>
        <taxon>Rotosphaerida</taxon>
        <taxon>Fonticulaceae</taxon>
        <taxon>Fonticula</taxon>
    </lineage>
</organism>
<keyword evidence="3" id="KW-1185">Reference proteome</keyword>
<dbReference type="AlphaFoldDB" id="A0A058YZQ4"/>
<dbReference type="Gene3D" id="1.10.1050.10">
    <property type="entry name" value="Ribosomal Protein S4 Delta 41, Chain A, domain 1"/>
    <property type="match status" value="1"/>
</dbReference>
<sequence>MNAAFVNSPLLSSFVPRHLRFRAKFMRKSFYSRLELYRKIYALKSEDFRVSNKEYTTVFKPRRIKYHYQYSRAPHHNSLKLKYFYPGLLPPKFSLHKENGLKSFLVLDAKLSVPAVNKNFLFLRTKAVDSYGSLLKLVKNLIIEFQHFLFGFKIRSKKKNKKSIRAMLYFFYLNKYKRRPVFYSRYKKIFRSFFLRRFIKAKRYKLFKNKYLKRLNSVNFTNIYTVYNRLLSIRKNLINSYFTIDSARVFAQLTKPMSVLYRLGAKYHKIKHFNPVISNYMYFLKKNQFTNVIKKRWVIITNNFKRPQTIDLKFDLNEYFTEREIDYWFTGGKRKKIVNGIRRLIRLMKSTGKRKSLPKRFKKYMKRHRVVKRKIYLQLPNRVANYYGFLEKRFLNRVYKMDISKTRYKRSYVNIFSKYLFINRLDAQLFNMHLSDTIYHSRQLVNRKFLNINDRQSFRNEVLSAGDILQFNLPWVYNFVSDYKFFKFFRKVNLLTNFSAVYKPSFYGLDVMPTKTVFNLSLINVVKKLGRRYSRILRRVSMSKYSAMIKAIMFNIKWALKLQIISLNYLSKSSYKLFRKGQVSDQLYSEVYNKMFILTESIFRLKPKNIIGMYNNSLKLPALLNLLNSGASGLRAARRLLSGIKFRRYKRRHRSRTTLNKLLYNKRRGKRKRISYRLRRITTKIVFRDLYANIKKYLSIESLKSVRYKWAPRYNRKFKQRLMRRIYQPSLFSVPTNTCRLVNKSIYWHLLRTRGYIINGWFTNIVAEFLSAITNYCELAINKQEVAILPNILKNIEFQKGYIESISNKYLKAKEYRIVKILNSILKLRVRIKKQHRRKLKVRLKKRYKILSQKQNKNILKKPQIDKYLTIKNLRIYKSNNPKNKTKQNINSLANLMPHFKKDYKALLGHRVDLSGEVPSTIIPYKEELNRAYKPNHD</sequence>
<accession>A0A058YZQ4</accession>
<dbReference type="Gene3D" id="3.10.290.10">
    <property type="entry name" value="RNA-binding S4 domain"/>
    <property type="match status" value="1"/>
</dbReference>
<name>A0A058YZQ4_FONAL</name>
<dbReference type="EMBL" id="KB932304">
    <property type="protein sequence ID" value="KCV67183.1"/>
    <property type="molecule type" value="Genomic_DNA"/>
</dbReference>
<dbReference type="Proteomes" id="UP000030693">
    <property type="component" value="Mitochondrion MT"/>
</dbReference>